<name>A0AAP0F855_9MAGN</name>
<comment type="caution">
    <text evidence="2">The sequence shown here is derived from an EMBL/GenBank/DDBJ whole genome shotgun (WGS) entry which is preliminary data.</text>
</comment>
<keyword evidence="3" id="KW-1185">Reference proteome</keyword>
<accession>A0AAP0F855</accession>
<evidence type="ECO:0000256" key="1">
    <source>
        <dbReference type="SAM" id="SignalP"/>
    </source>
</evidence>
<dbReference type="Proteomes" id="UP001419268">
    <property type="component" value="Unassembled WGS sequence"/>
</dbReference>
<organism evidence="2 3">
    <name type="scientific">Stephania cephalantha</name>
    <dbReference type="NCBI Taxonomy" id="152367"/>
    <lineage>
        <taxon>Eukaryota</taxon>
        <taxon>Viridiplantae</taxon>
        <taxon>Streptophyta</taxon>
        <taxon>Embryophyta</taxon>
        <taxon>Tracheophyta</taxon>
        <taxon>Spermatophyta</taxon>
        <taxon>Magnoliopsida</taxon>
        <taxon>Ranunculales</taxon>
        <taxon>Menispermaceae</taxon>
        <taxon>Menispermoideae</taxon>
        <taxon>Cissampelideae</taxon>
        <taxon>Stephania</taxon>
    </lineage>
</organism>
<protein>
    <submittedName>
        <fullName evidence="2">Uncharacterized protein</fullName>
    </submittedName>
</protein>
<dbReference type="EMBL" id="JBBNAG010000009">
    <property type="protein sequence ID" value="KAK9104388.1"/>
    <property type="molecule type" value="Genomic_DNA"/>
</dbReference>
<keyword evidence="1" id="KW-0732">Signal</keyword>
<evidence type="ECO:0000313" key="3">
    <source>
        <dbReference type="Proteomes" id="UP001419268"/>
    </source>
</evidence>
<feature type="chain" id="PRO_5042819485" evidence="1">
    <location>
        <begin position="23"/>
        <end position="77"/>
    </location>
</feature>
<gene>
    <name evidence="2" type="ORF">Scep_021232</name>
</gene>
<feature type="signal peptide" evidence="1">
    <location>
        <begin position="1"/>
        <end position="22"/>
    </location>
</feature>
<evidence type="ECO:0000313" key="2">
    <source>
        <dbReference type="EMBL" id="KAK9104388.1"/>
    </source>
</evidence>
<sequence>MTISCALLCHSILLSYVPEVADFICAGNNFHISVNFAIFLVKNMNVVLNNEKPYSDECIAKHSEIINSTFMKRKVAS</sequence>
<proteinExistence type="predicted"/>
<reference evidence="2 3" key="1">
    <citation type="submission" date="2024-01" db="EMBL/GenBank/DDBJ databases">
        <title>Genome assemblies of Stephania.</title>
        <authorList>
            <person name="Yang L."/>
        </authorList>
    </citation>
    <scope>NUCLEOTIDE SEQUENCE [LARGE SCALE GENOMIC DNA]</scope>
    <source>
        <strain evidence="2">JXDWG</strain>
        <tissue evidence="2">Leaf</tissue>
    </source>
</reference>
<dbReference type="AlphaFoldDB" id="A0AAP0F855"/>